<dbReference type="OMA" id="EHGFHET"/>
<feature type="compositionally biased region" description="Low complexity" evidence="1">
    <location>
        <begin position="349"/>
        <end position="365"/>
    </location>
</feature>
<feature type="compositionally biased region" description="Basic and acidic residues" evidence="1">
    <location>
        <begin position="320"/>
        <end position="330"/>
    </location>
</feature>
<dbReference type="InParanoid" id="K3WBT3"/>
<accession>K3WBT3</accession>
<name>K3WBT3_GLOUD</name>
<dbReference type="PROSITE" id="PS50106">
    <property type="entry name" value="PDZ"/>
    <property type="match status" value="1"/>
</dbReference>
<proteinExistence type="predicted"/>
<feature type="domain" description="PDZ" evidence="2">
    <location>
        <begin position="231"/>
        <end position="321"/>
    </location>
</feature>
<keyword evidence="4" id="KW-1185">Reference proteome</keyword>
<dbReference type="InterPro" id="IPR001478">
    <property type="entry name" value="PDZ"/>
</dbReference>
<feature type="region of interest" description="Disordered" evidence="1">
    <location>
        <begin position="319"/>
        <end position="382"/>
    </location>
</feature>
<dbReference type="eggNOG" id="ENOG502QUYR">
    <property type="taxonomic scope" value="Eukaryota"/>
</dbReference>
<dbReference type="Proteomes" id="UP000019132">
    <property type="component" value="Unassembled WGS sequence"/>
</dbReference>
<dbReference type="AlphaFoldDB" id="K3WBT3"/>
<organism evidence="3 4">
    <name type="scientific">Globisporangium ultimum (strain ATCC 200006 / CBS 805.95 / DAOM BR144)</name>
    <name type="common">Pythium ultimum</name>
    <dbReference type="NCBI Taxonomy" id="431595"/>
    <lineage>
        <taxon>Eukaryota</taxon>
        <taxon>Sar</taxon>
        <taxon>Stramenopiles</taxon>
        <taxon>Oomycota</taxon>
        <taxon>Peronosporomycetes</taxon>
        <taxon>Pythiales</taxon>
        <taxon>Pythiaceae</taxon>
        <taxon>Globisporangium</taxon>
    </lineage>
</organism>
<reference evidence="4" key="2">
    <citation type="submission" date="2010-04" db="EMBL/GenBank/DDBJ databases">
        <authorList>
            <person name="Buell R."/>
            <person name="Hamilton J."/>
            <person name="Hostetler J."/>
        </authorList>
    </citation>
    <scope>NUCLEOTIDE SEQUENCE [LARGE SCALE GENOMIC DNA]</scope>
    <source>
        <strain evidence="4">DAOM:BR144</strain>
    </source>
</reference>
<dbReference type="EnsemblProtists" id="PYU1_T002424">
    <property type="protein sequence ID" value="PYU1_T002424"/>
    <property type="gene ID" value="PYU1_G002421"/>
</dbReference>
<sequence>MSTLEFRDTITSRGSGQARDSMIQREANYDGPAIVLDERKMYTVDWLDGSTFGFTVTPVNSDRGTVLLLAKRTAPKANLEFSGLEEVLPGDMIVAIGEQRVYHLGAENATKYLRSVHKPVRLTLQLSPFGDTGKNIPDLAPNEYDYLWESGPLGLVLTPDEKSKIPIVKRINAEKVTNPALLRDVRVGDELIYANDIPTCEYSMSAIIKIIRDLPKPIMLRFRKPLKEHLNVEIPELKKDEYDFLWEYGPLGLVVGESRAGLPFVRSFTGKGTSRQIGLVQSNDEIVMVNDQSTERLGFAETMNYIMSMPKPAVLRFRRRKEDAETDPVRKLSMSTMNISTVNKPPQPQQQSQQQLPQQLNQQKQSKPELRDFSYSAPTPIPVPVPVPAPVPVQGKQSPPRQHEVAAVPSILGYNADRMSSAAGRHNSFSNNQVEEAQAPMNVNNNSEDYFTIDQSAFYQIQWTDGPFGLTVREAMSKLGAVMLITKRTGKSTCAGLKRVAVGDILVRIGEKNVGELGFDQGTRYLRTVQKPVVLTFQAID</sequence>
<dbReference type="VEuPathDB" id="FungiDB:PYU1_G002421"/>
<dbReference type="SUPFAM" id="SSF50156">
    <property type="entry name" value="PDZ domain-like"/>
    <property type="match status" value="4"/>
</dbReference>
<protein>
    <recommendedName>
        <fullName evidence="2">PDZ domain-containing protein</fullName>
    </recommendedName>
</protein>
<evidence type="ECO:0000256" key="1">
    <source>
        <dbReference type="SAM" id="MobiDB-lite"/>
    </source>
</evidence>
<reference evidence="4" key="1">
    <citation type="journal article" date="2010" name="Genome Biol.">
        <title>Genome sequence of the necrotrophic plant pathogen Pythium ultimum reveals original pathogenicity mechanisms and effector repertoire.</title>
        <authorList>
            <person name="Levesque C.A."/>
            <person name="Brouwer H."/>
            <person name="Cano L."/>
            <person name="Hamilton J.P."/>
            <person name="Holt C."/>
            <person name="Huitema E."/>
            <person name="Raffaele S."/>
            <person name="Robideau G.P."/>
            <person name="Thines M."/>
            <person name="Win J."/>
            <person name="Zerillo M.M."/>
            <person name="Beakes G.W."/>
            <person name="Boore J.L."/>
            <person name="Busam D."/>
            <person name="Dumas B."/>
            <person name="Ferriera S."/>
            <person name="Fuerstenberg S.I."/>
            <person name="Gachon C.M."/>
            <person name="Gaulin E."/>
            <person name="Govers F."/>
            <person name="Grenville-Briggs L."/>
            <person name="Horner N."/>
            <person name="Hostetler J."/>
            <person name="Jiang R.H."/>
            <person name="Johnson J."/>
            <person name="Krajaejun T."/>
            <person name="Lin H."/>
            <person name="Meijer H.J."/>
            <person name="Moore B."/>
            <person name="Morris P."/>
            <person name="Phuntmart V."/>
            <person name="Puiu D."/>
            <person name="Shetty J."/>
            <person name="Stajich J.E."/>
            <person name="Tripathy S."/>
            <person name="Wawra S."/>
            <person name="van West P."/>
            <person name="Whitty B.R."/>
            <person name="Coutinho P.M."/>
            <person name="Henrissat B."/>
            <person name="Martin F."/>
            <person name="Thomas P.D."/>
            <person name="Tyler B.M."/>
            <person name="De Vries R.P."/>
            <person name="Kamoun S."/>
            <person name="Yandell M."/>
            <person name="Tisserat N."/>
            <person name="Buell C.R."/>
        </authorList>
    </citation>
    <scope>NUCLEOTIDE SEQUENCE</scope>
    <source>
        <strain evidence="4">DAOM:BR144</strain>
    </source>
</reference>
<evidence type="ECO:0000259" key="2">
    <source>
        <dbReference type="PROSITE" id="PS50106"/>
    </source>
</evidence>
<reference evidence="3" key="3">
    <citation type="submission" date="2014-11" db="UniProtKB">
        <authorList>
            <consortium name="EnsemblProtists"/>
        </authorList>
    </citation>
    <scope>IDENTIFICATION</scope>
    <source>
        <strain evidence="3">DAOM BR144</strain>
    </source>
</reference>
<dbReference type="Gene3D" id="2.30.42.10">
    <property type="match status" value="1"/>
</dbReference>
<feature type="compositionally biased region" description="Polar residues" evidence="1">
    <location>
        <begin position="333"/>
        <end position="342"/>
    </location>
</feature>
<dbReference type="HOGENOM" id="CLU_035953_0_0_1"/>
<evidence type="ECO:0000313" key="4">
    <source>
        <dbReference type="Proteomes" id="UP000019132"/>
    </source>
</evidence>
<evidence type="ECO:0000313" key="3">
    <source>
        <dbReference type="EnsemblProtists" id="PYU1_T002424"/>
    </source>
</evidence>
<dbReference type="InterPro" id="IPR036034">
    <property type="entry name" value="PDZ_sf"/>
</dbReference>
<dbReference type="SMART" id="SM00228">
    <property type="entry name" value="PDZ"/>
    <property type="match status" value="4"/>
</dbReference>